<dbReference type="HOGENOM" id="CLU_1645013_0_0_1"/>
<dbReference type="GeneID" id="9527554"/>
<sequence>MASLNAPRPTLESRGSYWERPGAQARHDTNNHFIGIDVGTGSARACIIDETGDIKSLASETIKLWQPQTGYYRVVEESGVDVSKIKGIGFDATCSLAVFSHDTDEPIAVTGPSFDNADGADRNVVLWLDHRPGWAKYSERLGEAWSDTSAKKGPRKQLRLP</sequence>
<dbReference type="STRING" id="526221.C9SQ93"/>
<dbReference type="Gene3D" id="3.30.420.40">
    <property type="match status" value="1"/>
</dbReference>
<dbReference type="PANTHER" id="PTHR43435">
    <property type="entry name" value="RIBULOKINASE"/>
    <property type="match status" value="1"/>
</dbReference>
<keyword evidence="2 3" id="KW-0418">Kinase</keyword>
<organism evidence="4">
    <name type="scientific">Verticillium alfalfae (strain VaMs.102 / ATCC MYA-4576 / FGSC 10136)</name>
    <name type="common">Verticillium wilt of alfalfa</name>
    <name type="synonym">Verticillium albo-atrum</name>
    <dbReference type="NCBI Taxonomy" id="526221"/>
    <lineage>
        <taxon>Eukaryota</taxon>
        <taxon>Fungi</taxon>
        <taxon>Dikarya</taxon>
        <taxon>Ascomycota</taxon>
        <taxon>Pezizomycotina</taxon>
        <taxon>Sordariomycetes</taxon>
        <taxon>Hypocreomycetidae</taxon>
        <taxon>Glomerellales</taxon>
        <taxon>Plectosphaerellaceae</taxon>
        <taxon>Verticillium</taxon>
    </lineage>
</organism>
<dbReference type="SUPFAM" id="SSF53067">
    <property type="entry name" value="Actin-like ATPase domain"/>
    <property type="match status" value="1"/>
</dbReference>
<reference evidence="4" key="1">
    <citation type="journal article" date="2011" name="PLoS Pathog.">
        <title>Comparative genomics yields insights into niche adaptation of plant vascular wilt pathogens.</title>
        <authorList>
            <person name="Klosterman S.J."/>
            <person name="Subbarao K.V."/>
            <person name="Kang S."/>
            <person name="Veronese P."/>
            <person name="Gold S.E."/>
            <person name="Thomma B.P.H.J."/>
            <person name="Chen Z."/>
            <person name="Henrissat B."/>
            <person name="Lee Y.-H."/>
            <person name="Park J."/>
            <person name="Garcia-Pedrajas M.D."/>
            <person name="Barbara D.J."/>
            <person name="Anchieta A."/>
            <person name="de Jonge R."/>
            <person name="Santhanam P."/>
            <person name="Maruthachalam K."/>
            <person name="Atallah Z."/>
            <person name="Amyotte S.G."/>
            <person name="Paz Z."/>
            <person name="Inderbitzin P."/>
            <person name="Hayes R.J."/>
            <person name="Heiman D.I."/>
            <person name="Young S."/>
            <person name="Zeng Q."/>
            <person name="Engels R."/>
            <person name="Galagan J."/>
            <person name="Cuomo C.A."/>
            <person name="Dobinson K.F."/>
            <person name="Ma L.-J."/>
        </authorList>
    </citation>
    <scope>NUCLEOTIDE SEQUENCE [LARGE SCALE GENOMIC DNA]</scope>
    <source>
        <strain evidence="4">VaMs.102 / ATCC MYA-4576 / FGSC 10136</strain>
    </source>
</reference>
<dbReference type="GO" id="GO:0019150">
    <property type="term" value="F:D-ribulokinase activity"/>
    <property type="evidence" value="ECO:0007669"/>
    <property type="project" value="TreeGrafter"/>
</dbReference>
<dbReference type="RefSeq" id="XP_003002557.1">
    <property type="nucleotide sequence ID" value="XM_003002511.1"/>
</dbReference>
<dbReference type="KEGG" id="val:VDBG_07128"/>
<dbReference type="eggNOG" id="KOG2517">
    <property type="taxonomic scope" value="Eukaryota"/>
</dbReference>
<name>C9SQ93_VERA1</name>
<dbReference type="AlphaFoldDB" id="C9SQ93"/>
<evidence type="ECO:0000313" key="4">
    <source>
        <dbReference type="Proteomes" id="UP000008698"/>
    </source>
</evidence>
<keyword evidence="4" id="KW-1185">Reference proteome</keyword>
<dbReference type="Proteomes" id="UP000008698">
    <property type="component" value="Unassembled WGS sequence"/>
</dbReference>
<accession>C9SQ93</accession>
<gene>
    <name evidence="3" type="ORF">VDBG_07128</name>
</gene>
<evidence type="ECO:0000256" key="1">
    <source>
        <dbReference type="ARBA" id="ARBA00022679"/>
    </source>
</evidence>
<dbReference type="InterPro" id="IPR043129">
    <property type="entry name" value="ATPase_NBD"/>
</dbReference>
<dbReference type="GO" id="GO:0005737">
    <property type="term" value="C:cytoplasm"/>
    <property type="evidence" value="ECO:0007669"/>
    <property type="project" value="TreeGrafter"/>
</dbReference>
<evidence type="ECO:0000313" key="3">
    <source>
        <dbReference type="EMBL" id="EEY21018.1"/>
    </source>
</evidence>
<dbReference type="EMBL" id="DS985222">
    <property type="protein sequence ID" value="EEY21018.1"/>
    <property type="molecule type" value="Genomic_DNA"/>
</dbReference>
<evidence type="ECO:0000256" key="2">
    <source>
        <dbReference type="ARBA" id="ARBA00022777"/>
    </source>
</evidence>
<keyword evidence="1" id="KW-0808">Transferase</keyword>
<dbReference type="OrthoDB" id="203824at2759"/>
<protein>
    <submittedName>
        <fullName evidence="3">Ribitol kinase</fullName>
    </submittedName>
</protein>
<dbReference type="PANTHER" id="PTHR43435:SF4">
    <property type="entry name" value="FGGY CARBOHYDRATE KINASE DOMAIN-CONTAINING PROTEIN"/>
    <property type="match status" value="1"/>
</dbReference>
<dbReference type="GO" id="GO:0019321">
    <property type="term" value="P:pentose metabolic process"/>
    <property type="evidence" value="ECO:0007669"/>
    <property type="project" value="TreeGrafter"/>
</dbReference>
<proteinExistence type="predicted"/>